<feature type="compositionally biased region" description="Gly residues" evidence="1">
    <location>
        <begin position="7"/>
        <end position="24"/>
    </location>
</feature>
<feature type="compositionally biased region" description="Low complexity" evidence="1">
    <location>
        <begin position="56"/>
        <end position="73"/>
    </location>
</feature>
<name>A0A834MW89_VESPE</name>
<evidence type="ECO:0000313" key="3">
    <source>
        <dbReference type="Proteomes" id="UP000600918"/>
    </source>
</evidence>
<dbReference type="Proteomes" id="UP000600918">
    <property type="component" value="Unassembled WGS sequence"/>
</dbReference>
<keyword evidence="3" id="KW-1185">Reference proteome</keyword>
<dbReference type="AlphaFoldDB" id="A0A834MW89"/>
<accession>A0A834MW89</accession>
<evidence type="ECO:0000256" key="1">
    <source>
        <dbReference type="SAM" id="MobiDB-lite"/>
    </source>
</evidence>
<comment type="caution">
    <text evidence="2">The sequence shown here is derived from an EMBL/GenBank/DDBJ whole genome shotgun (WGS) entry which is preliminary data.</text>
</comment>
<protein>
    <submittedName>
        <fullName evidence="2">Uncharacterized protein</fullName>
    </submittedName>
</protein>
<gene>
    <name evidence="2" type="ORF">H0235_018279</name>
</gene>
<dbReference type="EMBL" id="JACSDY010000025">
    <property type="protein sequence ID" value="KAF7387557.1"/>
    <property type="molecule type" value="Genomic_DNA"/>
</dbReference>
<proteinExistence type="predicted"/>
<feature type="region of interest" description="Disordered" evidence="1">
    <location>
        <begin position="1"/>
        <end position="26"/>
    </location>
</feature>
<organism evidence="2 3">
    <name type="scientific">Vespula pensylvanica</name>
    <name type="common">Western yellow jacket</name>
    <name type="synonym">Wasp</name>
    <dbReference type="NCBI Taxonomy" id="30213"/>
    <lineage>
        <taxon>Eukaryota</taxon>
        <taxon>Metazoa</taxon>
        <taxon>Ecdysozoa</taxon>
        <taxon>Arthropoda</taxon>
        <taxon>Hexapoda</taxon>
        <taxon>Insecta</taxon>
        <taxon>Pterygota</taxon>
        <taxon>Neoptera</taxon>
        <taxon>Endopterygota</taxon>
        <taxon>Hymenoptera</taxon>
        <taxon>Apocrita</taxon>
        <taxon>Aculeata</taxon>
        <taxon>Vespoidea</taxon>
        <taxon>Vespidae</taxon>
        <taxon>Vespinae</taxon>
        <taxon>Vespula</taxon>
    </lineage>
</organism>
<feature type="region of interest" description="Disordered" evidence="1">
    <location>
        <begin position="52"/>
        <end position="73"/>
    </location>
</feature>
<evidence type="ECO:0000313" key="2">
    <source>
        <dbReference type="EMBL" id="KAF7387557.1"/>
    </source>
</evidence>
<reference evidence="2" key="1">
    <citation type="journal article" date="2020" name="G3 (Bethesda)">
        <title>High-Quality Assemblies for Three Invasive Social Wasps from the &lt;i&gt;Vespula&lt;/i&gt; Genus.</title>
        <authorList>
            <person name="Harrop T.W.R."/>
            <person name="Guhlin J."/>
            <person name="McLaughlin G.M."/>
            <person name="Permina E."/>
            <person name="Stockwell P."/>
            <person name="Gilligan J."/>
            <person name="Le Lec M.F."/>
            <person name="Gruber M.A.M."/>
            <person name="Quinn O."/>
            <person name="Lovegrove M."/>
            <person name="Duncan E.J."/>
            <person name="Remnant E.J."/>
            <person name="Van Eeckhoven J."/>
            <person name="Graham B."/>
            <person name="Knapp R.A."/>
            <person name="Langford K.W."/>
            <person name="Kronenberg Z."/>
            <person name="Press M.O."/>
            <person name="Eacker S.M."/>
            <person name="Wilson-Rankin E.E."/>
            <person name="Purcell J."/>
            <person name="Lester P.J."/>
            <person name="Dearden P.K."/>
        </authorList>
    </citation>
    <scope>NUCLEOTIDE SEQUENCE</scope>
    <source>
        <strain evidence="2">Volc-1</strain>
    </source>
</reference>
<sequence>MPRRGGGRGGGGGGEEGRCGGCGGGEERSSFRAMLILPRSVDTWNERALRVREPSCRPSSSSRTGAVASPVSASSPNTLYRELRCCRGVVPISSFFELAPSELRSSFSPLPRRNDRHLGSER</sequence>